<evidence type="ECO:0000256" key="2">
    <source>
        <dbReference type="ARBA" id="ARBA00022475"/>
    </source>
</evidence>
<keyword evidence="9" id="KW-1185">Reference proteome</keyword>
<dbReference type="PANTHER" id="PTHR30341">
    <property type="entry name" value="SODIUM ION/PROTON ANTIPORTER NHAA-RELATED"/>
    <property type="match status" value="1"/>
</dbReference>
<dbReference type="InterPro" id="IPR023171">
    <property type="entry name" value="Na/H_antiporter_dom_sf"/>
</dbReference>
<dbReference type="EMBL" id="JBBJCI010000029">
    <property type="protein sequence ID" value="KAK7254413.1"/>
    <property type="molecule type" value="Genomic_DNA"/>
</dbReference>
<feature type="chain" id="PRO_5046971166" evidence="7">
    <location>
        <begin position="18"/>
        <end position="476"/>
    </location>
</feature>
<protein>
    <submittedName>
        <fullName evidence="8">Na+/H+ antiporter</fullName>
    </submittedName>
</protein>
<feature type="transmembrane region" description="Helical" evidence="6">
    <location>
        <begin position="437"/>
        <end position="458"/>
    </location>
</feature>
<name>A0ABR1GET5_AURAN</name>
<evidence type="ECO:0000256" key="1">
    <source>
        <dbReference type="ARBA" id="ARBA00004429"/>
    </source>
</evidence>
<evidence type="ECO:0000256" key="6">
    <source>
        <dbReference type="SAM" id="Phobius"/>
    </source>
</evidence>
<gene>
    <name evidence="8" type="ORF">SO694_0015105</name>
</gene>
<comment type="caution">
    <text evidence="8">The sequence shown here is derived from an EMBL/GenBank/DDBJ whole genome shotgun (WGS) entry which is preliminary data.</text>
</comment>
<organism evidence="8 9">
    <name type="scientific">Aureococcus anophagefferens</name>
    <name type="common">Harmful bloom alga</name>
    <dbReference type="NCBI Taxonomy" id="44056"/>
    <lineage>
        <taxon>Eukaryota</taxon>
        <taxon>Sar</taxon>
        <taxon>Stramenopiles</taxon>
        <taxon>Ochrophyta</taxon>
        <taxon>Pelagophyceae</taxon>
        <taxon>Pelagomonadales</taxon>
        <taxon>Pelagomonadaceae</taxon>
        <taxon>Aureococcus</taxon>
    </lineage>
</organism>
<feature type="transmembrane region" description="Helical" evidence="6">
    <location>
        <begin position="195"/>
        <end position="217"/>
    </location>
</feature>
<keyword evidence="4 6" id="KW-1133">Transmembrane helix</keyword>
<sequence>MKASSVLVALLFASASALRLPSLPSRPSFKRTASIKPLRASGLYDPANVPNAEECDIAQPTNCGEPDGPLAGITRTLNELQEKGFGAAALLGATAVSLSLANGPSSAWWVGLWESPLGPAIGGHALSARAWVNEGLMGVFFFLVGLEIKEELRHGALTSVKKAALPAIAALGGMVTPMAVYAAAQGFLPVAARSLSGLAVPMATDIAFAMAIFGLFRSKMPASSSAFLLTLATVDDFGAIFVLATCFAANVSLGFLGLASALTAALGWIGCGPRKCNDARVFTAGGVGIWWSLLRAGVSAEVAGVLAALCVSTTAEGPPGAIEDPLAERMIRRLAPLSTFGIMPLFALANTGIPLMGVMKGVSGPGAGAAAGIAAGLVLGKPLGIFGFTWLATKLNIADMPTGMGNNHLSIVSMLGAIGFTMCLLLTEVAIPAPIQALPKLSVLVASTAACVAAAAWMSKLPDLKQRRAQPGDLYG</sequence>
<dbReference type="PANTHER" id="PTHR30341:SF0">
    <property type="entry name" value="NA(+)_H(+) ANTIPORTER NHAA"/>
    <property type="match status" value="1"/>
</dbReference>
<keyword evidence="2" id="KW-1003">Cell membrane</keyword>
<dbReference type="InterPro" id="IPR004670">
    <property type="entry name" value="NhaA"/>
</dbReference>
<comment type="subcellular location">
    <subcellularLocation>
        <location evidence="1">Cell inner membrane</location>
        <topology evidence="1">Multi-pass membrane protein</topology>
    </subcellularLocation>
</comment>
<feature type="transmembrane region" description="Helical" evidence="6">
    <location>
        <begin position="163"/>
        <end position="183"/>
    </location>
</feature>
<accession>A0ABR1GET5</accession>
<reference evidence="8 9" key="1">
    <citation type="submission" date="2024-03" db="EMBL/GenBank/DDBJ databases">
        <title>Aureococcus anophagefferens CCMP1851 and Kratosvirus quantuckense: Draft genome of a second virus-susceptible host strain in the model system.</title>
        <authorList>
            <person name="Chase E."/>
            <person name="Truchon A.R."/>
            <person name="Schepens W."/>
            <person name="Wilhelm S.W."/>
        </authorList>
    </citation>
    <scope>NUCLEOTIDE SEQUENCE [LARGE SCALE GENOMIC DNA]</scope>
    <source>
        <strain evidence="8 9">CCMP1851</strain>
    </source>
</reference>
<dbReference type="NCBIfam" id="TIGR00773">
    <property type="entry name" value="NhaA"/>
    <property type="match status" value="1"/>
</dbReference>
<keyword evidence="3 6" id="KW-0812">Transmembrane</keyword>
<feature type="transmembrane region" description="Helical" evidence="6">
    <location>
        <begin position="411"/>
        <end position="431"/>
    </location>
</feature>
<evidence type="ECO:0000256" key="5">
    <source>
        <dbReference type="ARBA" id="ARBA00023136"/>
    </source>
</evidence>
<feature type="signal peptide" evidence="7">
    <location>
        <begin position="1"/>
        <end position="17"/>
    </location>
</feature>
<evidence type="ECO:0000256" key="7">
    <source>
        <dbReference type="SAM" id="SignalP"/>
    </source>
</evidence>
<proteinExistence type="inferred from homology"/>
<dbReference type="Gene3D" id="1.20.1530.10">
    <property type="entry name" value="Na+/H+ antiporter like domain"/>
    <property type="match status" value="1"/>
</dbReference>
<feature type="transmembrane region" description="Helical" evidence="6">
    <location>
        <begin position="237"/>
        <end position="270"/>
    </location>
</feature>
<evidence type="ECO:0000313" key="9">
    <source>
        <dbReference type="Proteomes" id="UP001363151"/>
    </source>
</evidence>
<keyword evidence="7" id="KW-0732">Signal</keyword>
<feature type="transmembrane region" description="Helical" evidence="6">
    <location>
        <begin position="334"/>
        <end position="357"/>
    </location>
</feature>
<feature type="transmembrane region" description="Helical" evidence="6">
    <location>
        <begin position="369"/>
        <end position="391"/>
    </location>
</feature>
<dbReference type="Pfam" id="PF06965">
    <property type="entry name" value="Na_H_antiport_1"/>
    <property type="match status" value="1"/>
</dbReference>
<dbReference type="HAMAP" id="MF_01844">
    <property type="entry name" value="NhaA"/>
    <property type="match status" value="1"/>
</dbReference>
<dbReference type="Proteomes" id="UP001363151">
    <property type="component" value="Unassembled WGS sequence"/>
</dbReference>
<evidence type="ECO:0000256" key="3">
    <source>
        <dbReference type="ARBA" id="ARBA00022692"/>
    </source>
</evidence>
<evidence type="ECO:0000256" key="4">
    <source>
        <dbReference type="ARBA" id="ARBA00022989"/>
    </source>
</evidence>
<keyword evidence="5 6" id="KW-0472">Membrane</keyword>
<evidence type="ECO:0000313" key="8">
    <source>
        <dbReference type="EMBL" id="KAK7254413.1"/>
    </source>
</evidence>